<comment type="subunit">
    <text evidence="4 8">Monomer.</text>
</comment>
<dbReference type="EMBL" id="JACRSV010000001">
    <property type="protein sequence ID" value="MBC8559421.1"/>
    <property type="molecule type" value="Genomic_DNA"/>
</dbReference>
<comment type="similarity">
    <text evidence="3 8">Belongs to the HMBS family.</text>
</comment>
<dbReference type="InterPro" id="IPR022417">
    <property type="entry name" value="Porphobilin_deaminase_N"/>
</dbReference>
<dbReference type="Gene3D" id="3.30.160.40">
    <property type="entry name" value="Porphobilinogen deaminase, C-terminal domain"/>
    <property type="match status" value="1"/>
</dbReference>
<evidence type="ECO:0000259" key="10">
    <source>
        <dbReference type="Pfam" id="PF03900"/>
    </source>
</evidence>
<evidence type="ECO:0000256" key="4">
    <source>
        <dbReference type="ARBA" id="ARBA00011245"/>
    </source>
</evidence>
<dbReference type="GO" id="GO:0005737">
    <property type="term" value="C:cytoplasm"/>
    <property type="evidence" value="ECO:0007669"/>
    <property type="project" value="UniProtKB-UniRule"/>
</dbReference>
<sequence length="292" mass="32058">MKRLIRIGSRDSKLALIQTQMVIDSIERHHPEIKIELVKMKTTGDKILDRTLEQIGGKGLFVKELDEALLSGAVDITVHSYKDLPMILSEQLPVVALSKRADPRDVLILPEGALELTPGKPIGCASKRRQLQLAALFPETPCKPVRGNVQTRLRKLDSGEYGALVLAAAGVERLGLQGRISRYFSTDEILPAASQGIIAVQGRLGEDHSYLREFNSVESWFVSLAERSFVKALDGGCTAPVAAFAEVLDEDLSLKGFYYEEGKPIFLGSVSGMKEDAELLGERLSKEAKMVK</sequence>
<evidence type="ECO:0000256" key="8">
    <source>
        <dbReference type="HAMAP-Rule" id="MF_00260"/>
    </source>
</evidence>
<dbReference type="RefSeq" id="WP_249294314.1">
    <property type="nucleotide sequence ID" value="NZ_JACRSV010000001.1"/>
</dbReference>
<dbReference type="SUPFAM" id="SSF53850">
    <property type="entry name" value="Periplasmic binding protein-like II"/>
    <property type="match status" value="1"/>
</dbReference>
<dbReference type="FunFam" id="3.40.190.10:FF:000004">
    <property type="entry name" value="Porphobilinogen deaminase"/>
    <property type="match status" value="1"/>
</dbReference>
<proteinExistence type="inferred from homology"/>
<comment type="caution">
    <text evidence="11">The sequence shown here is derived from an EMBL/GenBank/DDBJ whole genome shotgun (WGS) entry which is preliminary data.</text>
</comment>
<dbReference type="PRINTS" id="PR00151">
    <property type="entry name" value="PORPHBDMNASE"/>
</dbReference>
<evidence type="ECO:0000313" key="12">
    <source>
        <dbReference type="Proteomes" id="UP000610760"/>
    </source>
</evidence>
<comment type="function">
    <text evidence="1 8">Tetrapolymerization of the monopyrrole PBG into the hydroxymethylbilane pre-uroporphyrinogen in several discrete steps.</text>
</comment>
<comment type="cofactor">
    <cofactor evidence="8">
        <name>dipyrromethane</name>
        <dbReference type="ChEBI" id="CHEBI:60342"/>
    </cofactor>
    <text evidence="8">Binds 1 dipyrromethane group covalently.</text>
</comment>
<dbReference type="GO" id="GO:0004418">
    <property type="term" value="F:hydroxymethylbilane synthase activity"/>
    <property type="evidence" value="ECO:0007669"/>
    <property type="project" value="UniProtKB-UniRule"/>
</dbReference>
<dbReference type="InterPro" id="IPR036803">
    <property type="entry name" value="Porphobilinogen_deaminase_C_sf"/>
</dbReference>
<dbReference type="SUPFAM" id="SSF54782">
    <property type="entry name" value="Porphobilinogen deaminase (hydroxymethylbilane synthase), C-terminal domain"/>
    <property type="match status" value="1"/>
</dbReference>
<dbReference type="FunFam" id="3.40.190.10:FF:000005">
    <property type="entry name" value="Porphobilinogen deaminase"/>
    <property type="match status" value="1"/>
</dbReference>
<dbReference type="PROSITE" id="PS00533">
    <property type="entry name" value="PORPHOBILINOGEN_DEAM"/>
    <property type="match status" value="1"/>
</dbReference>
<reference evidence="11" key="1">
    <citation type="submission" date="2020-08" db="EMBL/GenBank/DDBJ databases">
        <title>Genome public.</title>
        <authorList>
            <person name="Liu C."/>
            <person name="Sun Q."/>
        </authorList>
    </citation>
    <scope>NUCLEOTIDE SEQUENCE</scope>
    <source>
        <strain evidence="11">NSJ-33</strain>
    </source>
</reference>
<evidence type="ECO:0000256" key="3">
    <source>
        <dbReference type="ARBA" id="ARBA00005638"/>
    </source>
</evidence>
<name>A0A926E565_9FIRM</name>
<dbReference type="PANTHER" id="PTHR11557:SF0">
    <property type="entry name" value="PORPHOBILINOGEN DEAMINASE"/>
    <property type="match status" value="1"/>
</dbReference>
<evidence type="ECO:0000259" key="9">
    <source>
        <dbReference type="Pfam" id="PF01379"/>
    </source>
</evidence>
<evidence type="ECO:0000256" key="2">
    <source>
        <dbReference type="ARBA" id="ARBA00004735"/>
    </source>
</evidence>
<dbReference type="EC" id="2.5.1.61" evidence="8"/>
<dbReference type="NCBIfam" id="TIGR00212">
    <property type="entry name" value="hemC"/>
    <property type="match status" value="1"/>
</dbReference>
<dbReference type="AlphaFoldDB" id="A0A926E565"/>
<dbReference type="Gene3D" id="3.40.190.10">
    <property type="entry name" value="Periplasmic binding protein-like II"/>
    <property type="match status" value="2"/>
</dbReference>
<dbReference type="GO" id="GO:0006782">
    <property type="term" value="P:protoporphyrinogen IX biosynthetic process"/>
    <property type="evidence" value="ECO:0007669"/>
    <property type="project" value="UniProtKB-UniRule"/>
</dbReference>
<feature type="domain" description="Porphobilinogen deaminase N-terminal" evidence="9">
    <location>
        <begin position="5"/>
        <end position="206"/>
    </location>
</feature>
<protein>
    <recommendedName>
        <fullName evidence="8">Porphobilinogen deaminase</fullName>
        <shortName evidence="8">PBG</shortName>
        <ecNumber evidence="8">2.5.1.61</ecNumber>
    </recommendedName>
    <alternativeName>
        <fullName evidence="8">Hydroxymethylbilane synthase</fullName>
        <shortName evidence="8">HMBS</shortName>
    </alternativeName>
    <alternativeName>
        <fullName evidence="8">Pre-uroporphyrinogen synthase</fullName>
    </alternativeName>
</protein>
<dbReference type="InterPro" id="IPR022419">
    <property type="entry name" value="Porphobilin_deaminase_cofac_BS"/>
</dbReference>
<keyword evidence="6 8" id="KW-0627">Porphyrin biosynthesis</keyword>
<evidence type="ECO:0000313" key="11">
    <source>
        <dbReference type="EMBL" id="MBC8559421.1"/>
    </source>
</evidence>
<evidence type="ECO:0000256" key="7">
    <source>
        <dbReference type="ARBA" id="ARBA00048169"/>
    </source>
</evidence>
<organism evidence="11 12">
    <name type="scientific">Fumia xinanensis</name>
    <dbReference type="NCBI Taxonomy" id="2763659"/>
    <lineage>
        <taxon>Bacteria</taxon>
        <taxon>Bacillati</taxon>
        <taxon>Bacillota</taxon>
        <taxon>Clostridia</taxon>
        <taxon>Eubacteriales</taxon>
        <taxon>Oscillospiraceae</taxon>
        <taxon>Fumia</taxon>
    </lineage>
</organism>
<evidence type="ECO:0000256" key="1">
    <source>
        <dbReference type="ARBA" id="ARBA00002869"/>
    </source>
</evidence>
<gene>
    <name evidence="8 11" type="primary">hemC</name>
    <name evidence="11" type="ORF">H8710_04975</name>
</gene>
<dbReference type="Pfam" id="PF03900">
    <property type="entry name" value="Porphobil_deamC"/>
    <property type="match status" value="1"/>
</dbReference>
<accession>A0A926E565</accession>
<comment type="catalytic activity">
    <reaction evidence="7 8">
        <text>4 porphobilinogen + H2O = hydroxymethylbilane + 4 NH4(+)</text>
        <dbReference type="Rhea" id="RHEA:13185"/>
        <dbReference type="ChEBI" id="CHEBI:15377"/>
        <dbReference type="ChEBI" id="CHEBI:28938"/>
        <dbReference type="ChEBI" id="CHEBI:57845"/>
        <dbReference type="ChEBI" id="CHEBI:58126"/>
        <dbReference type="EC" id="2.5.1.61"/>
    </reaction>
</comment>
<dbReference type="PANTHER" id="PTHR11557">
    <property type="entry name" value="PORPHOBILINOGEN DEAMINASE"/>
    <property type="match status" value="1"/>
</dbReference>
<dbReference type="Proteomes" id="UP000610760">
    <property type="component" value="Unassembled WGS sequence"/>
</dbReference>
<evidence type="ECO:0000256" key="5">
    <source>
        <dbReference type="ARBA" id="ARBA00022679"/>
    </source>
</evidence>
<keyword evidence="12" id="KW-1185">Reference proteome</keyword>
<feature type="domain" description="Porphobilinogen deaminase C-terminal" evidence="10">
    <location>
        <begin position="222"/>
        <end position="288"/>
    </location>
</feature>
<dbReference type="PIRSF" id="PIRSF001438">
    <property type="entry name" value="4pyrrol_synth_OHMeBilane_synth"/>
    <property type="match status" value="1"/>
</dbReference>
<comment type="miscellaneous">
    <text evidence="8">The porphobilinogen subunits are added to the dipyrromethane group.</text>
</comment>
<comment type="pathway">
    <text evidence="2">Porphyrin-containing compound metabolism; protoporphyrin-IX biosynthesis; coproporphyrinogen-III from 5-aminolevulinate: step 2/4.</text>
</comment>
<feature type="modified residue" description="S-(dipyrrolylmethanemethyl)cysteine" evidence="8">
    <location>
        <position position="237"/>
    </location>
</feature>
<dbReference type="HAMAP" id="MF_00260">
    <property type="entry name" value="Porphobil_deam"/>
    <property type="match status" value="1"/>
</dbReference>
<evidence type="ECO:0000256" key="6">
    <source>
        <dbReference type="ARBA" id="ARBA00023244"/>
    </source>
</evidence>
<dbReference type="InterPro" id="IPR000860">
    <property type="entry name" value="HemC"/>
</dbReference>
<keyword evidence="5 8" id="KW-0808">Transferase</keyword>
<dbReference type="InterPro" id="IPR022418">
    <property type="entry name" value="Porphobilinogen_deaminase_C"/>
</dbReference>
<dbReference type="Pfam" id="PF01379">
    <property type="entry name" value="Porphobil_deam"/>
    <property type="match status" value="1"/>
</dbReference>
<dbReference type="CDD" id="cd13647">
    <property type="entry name" value="PBP2_PBGD_2"/>
    <property type="match status" value="1"/>
</dbReference>